<accession>A0A3M9NEV6</accession>
<name>A0A3M9NEV6_9BACT</name>
<feature type="domain" description="EthD" evidence="1">
    <location>
        <begin position="12"/>
        <end position="84"/>
    </location>
</feature>
<protein>
    <submittedName>
        <fullName evidence="2">EthD family reductase</fullName>
    </submittedName>
</protein>
<evidence type="ECO:0000313" key="2">
    <source>
        <dbReference type="EMBL" id="RNI36332.1"/>
    </source>
</evidence>
<comment type="caution">
    <text evidence="2">The sequence shown here is derived from an EMBL/GenBank/DDBJ whole genome shotgun (WGS) entry which is preliminary data.</text>
</comment>
<dbReference type="AlphaFoldDB" id="A0A3M9NEV6"/>
<dbReference type="InterPro" id="IPR011008">
    <property type="entry name" value="Dimeric_a/b-barrel"/>
</dbReference>
<dbReference type="PANTHER" id="PTHR40260:SF2">
    <property type="entry name" value="BLR8190 PROTEIN"/>
    <property type="match status" value="1"/>
</dbReference>
<organism evidence="2 3">
    <name type="scientific">Hanamia caeni</name>
    <dbReference type="NCBI Taxonomy" id="2294116"/>
    <lineage>
        <taxon>Bacteria</taxon>
        <taxon>Pseudomonadati</taxon>
        <taxon>Bacteroidota</taxon>
        <taxon>Chitinophagia</taxon>
        <taxon>Chitinophagales</taxon>
        <taxon>Chitinophagaceae</taxon>
        <taxon>Hanamia</taxon>
    </lineage>
</organism>
<evidence type="ECO:0000313" key="3">
    <source>
        <dbReference type="Proteomes" id="UP000267223"/>
    </source>
</evidence>
<reference evidence="2 3" key="1">
    <citation type="submission" date="2018-11" db="EMBL/GenBank/DDBJ databases">
        <title>Draft genome sequence of Ferruginibacter sp. BO-59.</title>
        <authorList>
            <person name="Im W.T."/>
        </authorList>
    </citation>
    <scope>NUCLEOTIDE SEQUENCE [LARGE SCALE GENOMIC DNA]</scope>
    <source>
        <strain evidence="2 3">BO-59</strain>
    </source>
</reference>
<dbReference type="EMBL" id="RJJR01000008">
    <property type="protein sequence ID" value="RNI36332.1"/>
    <property type="molecule type" value="Genomic_DNA"/>
</dbReference>
<dbReference type="SUPFAM" id="SSF54909">
    <property type="entry name" value="Dimeric alpha+beta barrel"/>
    <property type="match status" value="1"/>
</dbReference>
<gene>
    <name evidence="2" type="ORF">EFY79_11135</name>
</gene>
<keyword evidence="3" id="KW-1185">Reference proteome</keyword>
<dbReference type="RefSeq" id="WP_123120885.1">
    <property type="nucleotide sequence ID" value="NZ_RJJR01000008.1"/>
</dbReference>
<dbReference type="OrthoDB" id="5343971at2"/>
<dbReference type="Gene3D" id="3.30.70.100">
    <property type="match status" value="1"/>
</dbReference>
<dbReference type="Pfam" id="PF07110">
    <property type="entry name" value="EthD"/>
    <property type="match status" value="1"/>
</dbReference>
<dbReference type="GO" id="GO:0016491">
    <property type="term" value="F:oxidoreductase activity"/>
    <property type="evidence" value="ECO:0007669"/>
    <property type="project" value="InterPro"/>
</dbReference>
<dbReference type="InterPro" id="IPR009799">
    <property type="entry name" value="EthD_dom"/>
</dbReference>
<evidence type="ECO:0000259" key="1">
    <source>
        <dbReference type="Pfam" id="PF07110"/>
    </source>
</evidence>
<sequence length="102" mass="11542">MATMMVIYKTPRDKESFLEHYFDVHIPLAKKLPGLIKYKVSQSPVPVISGQDVFLIGELVFASMEDIKSAFASPEGRACAEDRKILAEDDKVQIYLYETTEV</sequence>
<dbReference type="PANTHER" id="PTHR40260">
    <property type="entry name" value="BLR8190 PROTEIN"/>
    <property type="match status" value="1"/>
</dbReference>
<dbReference type="Proteomes" id="UP000267223">
    <property type="component" value="Unassembled WGS sequence"/>
</dbReference>
<dbReference type="NCBIfam" id="TIGR02118">
    <property type="entry name" value="EthD family reductase"/>
    <property type="match status" value="1"/>
</dbReference>
<proteinExistence type="predicted"/>